<evidence type="ECO:0000256" key="8">
    <source>
        <dbReference type="RuleBase" id="RU000620"/>
    </source>
</evidence>
<dbReference type="AlphaFoldDB" id="B8KVF3"/>
<dbReference type="SUPFAM" id="SSF57652">
    <property type="entry name" value="HIPIP (high potential iron protein)"/>
    <property type="match status" value="1"/>
</dbReference>
<gene>
    <name evidence="11" type="ORF">NOR51B_620</name>
</gene>
<evidence type="ECO:0000259" key="10">
    <source>
        <dbReference type="PROSITE" id="PS51373"/>
    </source>
</evidence>
<dbReference type="PROSITE" id="PS51373">
    <property type="entry name" value="HIPIP"/>
    <property type="match status" value="1"/>
</dbReference>
<evidence type="ECO:0000256" key="6">
    <source>
        <dbReference type="ARBA" id="ARBA00023004"/>
    </source>
</evidence>
<dbReference type="OrthoDB" id="5298540at2"/>
<keyword evidence="4 8" id="KW-0479">Metal-binding</keyword>
<evidence type="ECO:0000256" key="1">
    <source>
        <dbReference type="ARBA" id="ARBA00002137"/>
    </source>
</evidence>
<feature type="compositionally biased region" description="Low complexity" evidence="9">
    <location>
        <begin position="70"/>
        <end position="82"/>
    </location>
</feature>
<dbReference type="RefSeq" id="WP_009019430.1">
    <property type="nucleotide sequence ID" value="NZ_DS999411.1"/>
</dbReference>
<sequence>MQSDKTNFEQRRKLLALLGTGAVALPVLGLTGCGGDDSSPTAASLQDSASDAAAAMEDTAESAMEEAATAADTAGEAMTETMEAAEDVVEETAEGAQTIASDASSAMAKVDENGAQAQGLGYRHDATTIDTSAQPRYAAGQQCSNCALWQGGDAEWGGCPLFAGQQVKATGWCTAYNKAG</sequence>
<comment type="function">
    <text evidence="1 8">Specific class of high-redox-potential 4Fe-4S ferredoxins. Functions in anaerobic electron transport in most purple and in some other photosynthetic bacteria and in at least one genus (Paracoccus) of halophilic, denitrifying bacteria.</text>
</comment>
<dbReference type="GO" id="GO:0051539">
    <property type="term" value="F:4 iron, 4 sulfur cluster binding"/>
    <property type="evidence" value="ECO:0007669"/>
    <property type="project" value="UniProtKB-KW"/>
</dbReference>
<accession>B8KVF3</accession>
<dbReference type="GO" id="GO:0046872">
    <property type="term" value="F:metal ion binding"/>
    <property type="evidence" value="ECO:0007669"/>
    <property type="project" value="UniProtKB-KW"/>
</dbReference>
<dbReference type="GO" id="GO:0019646">
    <property type="term" value="P:aerobic electron transport chain"/>
    <property type="evidence" value="ECO:0007669"/>
    <property type="project" value="InterPro"/>
</dbReference>
<proteinExistence type="inferred from homology"/>
<evidence type="ECO:0000256" key="7">
    <source>
        <dbReference type="ARBA" id="ARBA00023014"/>
    </source>
</evidence>
<keyword evidence="6 8" id="KW-0408">Iron</keyword>
<dbReference type="PROSITE" id="PS51257">
    <property type="entry name" value="PROKAR_LIPOPROTEIN"/>
    <property type="match status" value="1"/>
</dbReference>
<dbReference type="eggNOG" id="ENOG50330XW">
    <property type="taxonomic scope" value="Bacteria"/>
</dbReference>
<keyword evidence="5 8" id="KW-0249">Electron transport</keyword>
<comment type="similarity">
    <text evidence="8">Belongs to the high-potential iron-sulfur protein (HiPIP) family.</text>
</comment>
<dbReference type="STRING" id="565045.NOR51B_620"/>
<organism evidence="11 12">
    <name type="scientific">Luminiphilus syltensis NOR5-1B</name>
    <dbReference type="NCBI Taxonomy" id="565045"/>
    <lineage>
        <taxon>Bacteria</taxon>
        <taxon>Pseudomonadati</taxon>
        <taxon>Pseudomonadota</taxon>
        <taxon>Gammaproteobacteria</taxon>
        <taxon>Cellvibrionales</taxon>
        <taxon>Halieaceae</taxon>
        <taxon>Luminiphilus</taxon>
    </lineage>
</organism>
<reference evidence="12" key="1">
    <citation type="journal article" date="2013" name="BMC Microbiol.">
        <title>Taxonomy and evolution of bacteriochlorophyll a-containing members of the OM60/NOR5 clade of marine gammaproteobacteria: description of Luminiphilus syltensis gen. nov., sp. nov., reclassification of Haliea rubra as Pseudohaliea rubra gen. nov., comb. nov., and emendation of Chromatocurvus halotolerans.</title>
        <authorList>
            <person name="Spring S."/>
            <person name="Riedel T."/>
            <person name="Sproer C."/>
            <person name="Yan S."/>
            <person name="Harder J."/>
            <person name="Fuchs B.M."/>
        </authorList>
    </citation>
    <scope>NUCLEOTIDE SEQUENCE [LARGE SCALE GENOMIC DNA]</scope>
    <source>
        <strain evidence="12">NOR51-B</strain>
    </source>
</reference>
<dbReference type="InterPro" id="IPR000170">
    <property type="entry name" value="High_potential_FeS_prot"/>
</dbReference>
<evidence type="ECO:0000256" key="2">
    <source>
        <dbReference type="ARBA" id="ARBA00022448"/>
    </source>
</evidence>
<dbReference type="Proteomes" id="UP000004699">
    <property type="component" value="Unassembled WGS sequence"/>
</dbReference>
<evidence type="ECO:0000313" key="12">
    <source>
        <dbReference type="Proteomes" id="UP000004699"/>
    </source>
</evidence>
<keyword evidence="7 8" id="KW-0411">Iron-sulfur</keyword>
<evidence type="ECO:0000256" key="4">
    <source>
        <dbReference type="ARBA" id="ARBA00022723"/>
    </source>
</evidence>
<keyword evidence="3 8" id="KW-0004">4Fe-4S</keyword>
<dbReference type="GO" id="GO:0009055">
    <property type="term" value="F:electron transfer activity"/>
    <property type="evidence" value="ECO:0007669"/>
    <property type="project" value="InterPro"/>
</dbReference>
<name>B8KVF3_9GAMM</name>
<protein>
    <recommendedName>
        <fullName evidence="8">High-potential iron-sulfur protein</fullName>
        <shortName evidence="8">HiPIP</shortName>
    </recommendedName>
</protein>
<dbReference type="Pfam" id="PF01355">
    <property type="entry name" value="HIPIP"/>
    <property type="match status" value="1"/>
</dbReference>
<evidence type="ECO:0000313" key="11">
    <source>
        <dbReference type="EMBL" id="EED34682.1"/>
    </source>
</evidence>
<evidence type="ECO:0000256" key="9">
    <source>
        <dbReference type="SAM" id="MobiDB-lite"/>
    </source>
</evidence>
<evidence type="ECO:0000256" key="3">
    <source>
        <dbReference type="ARBA" id="ARBA00022485"/>
    </source>
</evidence>
<keyword evidence="12" id="KW-1185">Reference proteome</keyword>
<dbReference type="Gene3D" id="4.10.490.10">
    <property type="entry name" value="High potential iron-sulphur protein"/>
    <property type="match status" value="1"/>
</dbReference>
<dbReference type="HOGENOM" id="CLU_1419654_0_0_6"/>
<evidence type="ECO:0000256" key="5">
    <source>
        <dbReference type="ARBA" id="ARBA00022982"/>
    </source>
</evidence>
<feature type="region of interest" description="Disordered" evidence="9">
    <location>
        <begin position="70"/>
        <end position="98"/>
    </location>
</feature>
<dbReference type="InterPro" id="IPR036369">
    <property type="entry name" value="HIPIP_sf"/>
</dbReference>
<feature type="compositionally biased region" description="Acidic residues" evidence="9">
    <location>
        <begin position="83"/>
        <end position="93"/>
    </location>
</feature>
<comment type="subunit">
    <text evidence="8">Homodimer.</text>
</comment>
<keyword evidence="2 8" id="KW-0813">Transport</keyword>
<dbReference type="EMBL" id="DS999411">
    <property type="protein sequence ID" value="EED34682.1"/>
    <property type="molecule type" value="Genomic_DNA"/>
</dbReference>
<feature type="domain" description="High potential iron-sulfur proteins family profile" evidence="10">
    <location>
        <begin position="104"/>
        <end position="180"/>
    </location>
</feature>